<keyword evidence="4" id="KW-1185">Reference proteome</keyword>
<sequence length="147" mass="16259">MSGISIDSYLLSTYTENKAREAKSTLGKDDFLKLLITQLQYQDPLNPMEDKEFIAQMANFSTLEQITNMNKSLEAFLKSDALIKYSQLIGKSVEYSKEGEQKQSIVKSVRMNGDTVIIALANGDEVESSSITKVSEAGENDSSDQEG</sequence>
<gene>
    <name evidence="3" type="ORF">AZI98_02235</name>
</gene>
<dbReference type="STRING" id="33936.AZI98_02235"/>
<name>A0A165YYP7_9BACI</name>
<accession>A0A165YYP7</accession>
<protein>
    <submittedName>
        <fullName evidence="3">Uncharacterized protein</fullName>
    </submittedName>
</protein>
<accession>A0A164BZ49</accession>
<dbReference type="GeneID" id="301126449"/>
<proteinExistence type="inferred from homology"/>
<keyword evidence="2" id="KW-1005">Bacterial flagellum biogenesis</keyword>
<evidence type="ECO:0000313" key="3">
    <source>
        <dbReference type="EMBL" id="KZN97602.1"/>
    </source>
</evidence>
<comment type="caution">
    <text evidence="3">The sequence shown here is derived from an EMBL/GenBank/DDBJ whole genome shotgun (WGS) entry which is preliminary data.</text>
</comment>
<dbReference type="InterPro" id="IPR005648">
    <property type="entry name" value="FlgD"/>
</dbReference>
<evidence type="ECO:0000256" key="1">
    <source>
        <dbReference type="ARBA" id="ARBA00010577"/>
    </source>
</evidence>
<dbReference type="Proteomes" id="UP000076476">
    <property type="component" value="Unassembled WGS sequence"/>
</dbReference>
<dbReference type="Pfam" id="PF03963">
    <property type="entry name" value="FlgD"/>
    <property type="match status" value="1"/>
</dbReference>
<dbReference type="OrthoDB" id="280334at2"/>
<evidence type="ECO:0000313" key="4">
    <source>
        <dbReference type="Proteomes" id="UP000076476"/>
    </source>
</evidence>
<reference evidence="3 4" key="1">
    <citation type="submission" date="2016-04" db="EMBL/GenBank/DDBJ databases">
        <title>Draft genome sequence of Aeribacillus pallidus 8m3 from petroleum reservoir.</title>
        <authorList>
            <person name="Poltaraus A.B."/>
            <person name="Nazina T.N."/>
            <person name="Tourova T.P."/>
            <person name="Malakho S.M."/>
            <person name="Korshunova A.V."/>
            <person name="Sokolova D.S."/>
        </authorList>
    </citation>
    <scope>NUCLEOTIDE SEQUENCE [LARGE SCALE GENOMIC DNA]</scope>
    <source>
        <strain evidence="3 4">8m3</strain>
    </source>
</reference>
<evidence type="ECO:0000256" key="2">
    <source>
        <dbReference type="ARBA" id="ARBA00022795"/>
    </source>
</evidence>
<dbReference type="RefSeq" id="WP_063386668.1">
    <property type="nucleotide sequence ID" value="NZ_LVHY01000001.1"/>
</dbReference>
<dbReference type="AlphaFoldDB" id="A0A165YYP7"/>
<dbReference type="GO" id="GO:0044781">
    <property type="term" value="P:bacterial-type flagellum organization"/>
    <property type="evidence" value="ECO:0007669"/>
    <property type="project" value="UniProtKB-KW"/>
</dbReference>
<dbReference type="EMBL" id="LWBR01000007">
    <property type="protein sequence ID" value="KZN97602.1"/>
    <property type="molecule type" value="Genomic_DNA"/>
</dbReference>
<comment type="similarity">
    <text evidence="1">Belongs to the FlgD family.</text>
</comment>
<dbReference type="NCBIfam" id="NF007197">
    <property type="entry name" value="PRK09618.1"/>
    <property type="match status" value="1"/>
</dbReference>
<organism evidence="3 4">
    <name type="scientific">Aeribacillus pallidus</name>
    <dbReference type="NCBI Taxonomy" id="33936"/>
    <lineage>
        <taxon>Bacteria</taxon>
        <taxon>Bacillati</taxon>
        <taxon>Bacillota</taxon>
        <taxon>Bacilli</taxon>
        <taxon>Bacillales</taxon>
        <taxon>Bacillaceae</taxon>
        <taxon>Aeribacillus</taxon>
    </lineage>
</organism>